<keyword evidence="2" id="KW-1185">Reference proteome</keyword>
<sequence>MPLCSQGQTRMRFLAYLNLSAAMLSQIPNLVSFFQNPSIILPNSNAPTLPFSGGGGWASEIVDGDGLGAAWAWAEQRRTRQGARAGCEERLGTARTELLGTTTARPWARALVL</sequence>
<dbReference type="AlphaFoldDB" id="A0AAW1Y2Y4"/>
<dbReference type="Proteomes" id="UP001457282">
    <property type="component" value="Unassembled WGS sequence"/>
</dbReference>
<comment type="caution">
    <text evidence="1">The sequence shown here is derived from an EMBL/GenBank/DDBJ whole genome shotgun (WGS) entry which is preliminary data.</text>
</comment>
<name>A0AAW1Y2Y4_RUBAR</name>
<accession>A0AAW1Y2Y4</accession>
<proteinExistence type="predicted"/>
<reference evidence="1 2" key="1">
    <citation type="journal article" date="2023" name="G3 (Bethesda)">
        <title>A chromosome-length genome assembly and annotation of blackberry (Rubus argutus, cv. 'Hillquist').</title>
        <authorList>
            <person name="Bruna T."/>
            <person name="Aryal R."/>
            <person name="Dudchenko O."/>
            <person name="Sargent D.J."/>
            <person name="Mead D."/>
            <person name="Buti M."/>
            <person name="Cavallini A."/>
            <person name="Hytonen T."/>
            <person name="Andres J."/>
            <person name="Pham M."/>
            <person name="Weisz D."/>
            <person name="Mascagni F."/>
            <person name="Usai G."/>
            <person name="Natali L."/>
            <person name="Bassil N."/>
            <person name="Fernandez G.E."/>
            <person name="Lomsadze A."/>
            <person name="Armour M."/>
            <person name="Olukolu B."/>
            <person name="Poorten T."/>
            <person name="Britton C."/>
            <person name="Davik J."/>
            <person name="Ashrafi H."/>
            <person name="Aiden E.L."/>
            <person name="Borodovsky M."/>
            <person name="Worthington M."/>
        </authorList>
    </citation>
    <scope>NUCLEOTIDE SEQUENCE [LARGE SCALE GENOMIC DNA]</scope>
    <source>
        <strain evidence="1">PI 553951</strain>
    </source>
</reference>
<evidence type="ECO:0000313" key="2">
    <source>
        <dbReference type="Proteomes" id="UP001457282"/>
    </source>
</evidence>
<dbReference type="EMBL" id="JBEDUW010000002">
    <property type="protein sequence ID" value="KAK9943621.1"/>
    <property type="molecule type" value="Genomic_DNA"/>
</dbReference>
<gene>
    <name evidence="1" type="ORF">M0R45_009224</name>
</gene>
<protein>
    <submittedName>
        <fullName evidence="1">Uncharacterized protein</fullName>
    </submittedName>
</protein>
<organism evidence="1 2">
    <name type="scientific">Rubus argutus</name>
    <name type="common">Southern blackberry</name>
    <dbReference type="NCBI Taxonomy" id="59490"/>
    <lineage>
        <taxon>Eukaryota</taxon>
        <taxon>Viridiplantae</taxon>
        <taxon>Streptophyta</taxon>
        <taxon>Embryophyta</taxon>
        <taxon>Tracheophyta</taxon>
        <taxon>Spermatophyta</taxon>
        <taxon>Magnoliopsida</taxon>
        <taxon>eudicotyledons</taxon>
        <taxon>Gunneridae</taxon>
        <taxon>Pentapetalae</taxon>
        <taxon>rosids</taxon>
        <taxon>fabids</taxon>
        <taxon>Rosales</taxon>
        <taxon>Rosaceae</taxon>
        <taxon>Rosoideae</taxon>
        <taxon>Rosoideae incertae sedis</taxon>
        <taxon>Rubus</taxon>
    </lineage>
</organism>
<evidence type="ECO:0000313" key="1">
    <source>
        <dbReference type="EMBL" id="KAK9943621.1"/>
    </source>
</evidence>